<gene>
    <name evidence="11 12" type="primary">nptxr</name>
</gene>
<dbReference type="RefSeq" id="XP_012817971.3">
    <property type="nucleotide sequence ID" value="XM_012962517.3"/>
</dbReference>
<evidence type="ECO:0000256" key="7">
    <source>
        <dbReference type="SAM" id="Coils"/>
    </source>
</evidence>
<organism evidence="10 11">
    <name type="scientific">Xenopus tropicalis</name>
    <name type="common">Western clawed frog</name>
    <name type="synonym">Silurana tropicalis</name>
    <dbReference type="NCBI Taxonomy" id="8364"/>
    <lineage>
        <taxon>Eukaryota</taxon>
        <taxon>Metazoa</taxon>
        <taxon>Chordata</taxon>
        <taxon>Craniata</taxon>
        <taxon>Vertebrata</taxon>
        <taxon>Euteleostomi</taxon>
        <taxon>Amphibia</taxon>
        <taxon>Batrachia</taxon>
        <taxon>Anura</taxon>
        <taxon>Pipoidea</taxon>
        <taxon>Pipidae</taxon>
        <taxon>Xenopodinae</taxon>
        <taxon>Xenopus</taxon>
        <taxon>Silurana</taxon>
    </lineage>
</organism>
<dbReference type="SMART" id="SM00159">
    <property type="entry name" value="PTX"/>
    <property type="match status" value="1"/>
</dbReference>
<dbReference type="Xenbase" id="XB-GENE-983806">
    <property type="gene designation" value="nptxr"/>
</dbReference>
<dbReference type="PROSITE" id="PS51828">
    <property type="entry name" value="PTX_2"/>
    <property type="match status" value="1"/>
</dbReference>
<keyword evidence="4" id="KW-1015">Disulfide bond</keyword>
<keyword evidence="11" id="KW-0675">Receptor</keyword>
<sequence length="550" mass="60629">MATAVHYRVRLELRELPVSFHPSAWALSAEKGLVFINTGAAYLSVSAFFSLLKCPCEAVTLKFLAVLLVAGMLAFLGAIICIIASVHPAAKGPVLGADNESASTVPMEKSLGALHGVKTLYGSKDSLLELSGSKSQAPPTFSRLLCTPLEMECPSDVQRDAPQPPGEEVLSLQSTAEQLRQTVLQQKKQILTDQEAIRELTGKLSRCENGLDKSYREGADGWGTKEGAMGDLPLDSPQAVQELEEAVRTLKDRIEKIETEIQQRVNNASSPTSASPPPFHGRDSLQYKMLELEAQLLAKLQELEKEQTTASGERDKQDIEKELSILQNRIAELEHGNPGYNPENFKLSFSVRTNYMYGRVKKTLPELYAFTMCMWLKSKASVGSGTPFSYSVPGQPNEIVLLEWGHNPMELLINDKVTQLPVSLKDGMWHHICVAWTTRDGMWTAFQDGKKKGSNDNLSAWHPIKPNGVIIFGQEQDTLGGRFDATQAFVGEVAQFNMWDRVLTQTEIEGIANCTAPLVGNLIHWDDRQVDVFGGATKGIFESCEERLGH</sequence>
<dbReference type="OMA" id="IAPWTDQ"/>
<keyword evidence="2" id="KW-0479">Metal-binding</keyword>
<keyword evidence="5" id="KW-0325">Glycoprotein</keyword>
<comment type="caution">
    <text evidence="6">Lacks conserved residue(s) required for the propagation of feature annotation.</text>
</comment>
<dbReference type="GeneID" id="100158646"/>
<dbReference type="Proteomes" id="UP000008143">
    <property type="component" value="Chromosome 4"/>
</dbReference>
<evidence type="ECO:0000256" key="8">
    <source>
        <dbReference type="SAM" id="Phobius"/>
    </source>
</evidence>
<evidence type="ECO:0000256" key="3">
    <source>
        <dbReference type="ARBA" id="ARBA00022837"/>
    </source>
</evidence>
<dbReference type="OrthoDB" id="8871962at2759"/>
<accession>A0A8J0SKA6</accession>
<evidence type="ECO:0000256" key="5">
    <source>
        <dbReference type="ARBA" id="ARBA00023180"/>
    </source>
</evidence>
<evidence type="ECO:0000313" key="11">
    <source>
        <dbReference type="RefSeq" id="XP_012817971.3"/>
    </source>
</evidence>
<dbReference type="InterPro" id="IPR051360">
    <property type="entry name" value="Neuronal_Pentraxin_Related"/>
</dbReference>
<dbReference type="InterPro" id="IPR001759">
    <property type="entry name" value="PTX_dom"/>
</dbReference>
<dbReference type="KEGG" id="xtr:100158646"/>
<dbReference type="AGR" id="Xenbase:XB-GENE-983806"/>
<keyword evidence="7" id="KW-0175">Coiled coil</keyword>
<name>A0A8J0SKA6_XENTR</name>
<keyword evidence="3" id="KW-0106">Calcium</keyword>
<dbReference type="PANTHER" id="PTHR19277:SF94">
    <property type="entry name" value="NEURONAL PENTRAXIN RECEPTOR"/>
    <property type="match status" value="1"/>
</dbReference>
<keyword evidence="10" id="KW-1185">Reference proteome</keyword>
<keyword evidence="8" id="KW-1133">Transmembrane helix</keyword>
<dbReference type="GO" id="GO:0046872">
    <property type="term" value="F:metal ion binding"/>
    <property type="evidence" value="ECO:0007669"/>
    <property type="project" value="UniProtKB-KW"/>
</dbReference>
<dbReference type="SUPFAM" id="SSF49899">
    <property type="entry name" value="Concanavalin A-like lectins/glucanases"/>
    <property type="match status" value="1"/>
</dbReference>
<evidence type="ECO:0000256" key="2">
    <source>
        <dbReference type="ARBA" id="ARBA00022723"/>
    </source>
</evidence>
<dbReference type="FunFam" id="2.60.120.200:FF:000012">
    <property type="entry name" value="neuronal pentraxin receptor"/>
    <property type="match status" value="1"/>
</dbReference>
<reference evidence="11" key="1">
    <citation type="submission" date="2025-08" db="UniProtKB">
        <authorList>
            <consortium name="RefSeq"/>
        </authorList>
    </citation>
    <scope>IDENTIFICATION</scope>
    <source>
        <strain evidence="11">Nigerian</strain>
        <tissue evidence="11">Liver and blood</tissue>
    </source>
</reference>
<dbReference type="PANTHER" id="PTHR19277">
    <property type="entry name" value="PENTRAXIN"/>
    <property type="match status" value="1"/>
</dbReference>
<feature type="coiled-coil region" evidence="7">
    <location>
        <begin position="240"/>
        <end position="336"/>
    </location>
</feature>
<feature type="transmembrane region" description="Helical" evidence="8">
    <location>
        <begin position="64"/>
        <end position="86"/>
    </location>
</feature>
<dbReference type="AlphaFoldDB" id="A0A8J0SKA6"/>
<feature type="domain" description="Pentraxin (PTX)" evidence="9">
    <location>
        <begin position="343"/>
        <end position="544"/>
    </location>
</feature>
<dbReference type="PRINTS" id="PR00895">
    <property type="entry name" value="PENTAXIN"/>
</dbReference>
<dbReference type="CTD" id="23467"/>
<dbReference type="Gene3D" id="2.60.120.200">
    <property type="match status" value="1"/>
</dbReference>
<proteinExistence type="predicted"/>
<keyword evidence="8" id="KW-0812">Transmembrane</keyword>
<evidence type="ECO:0000313" key="10">
    <source>
        <dbReference type="Proteomes" id="UP000008143"/>
    </source>
</evidence>
<dbReference type="InterPro" id="IPR013320">
    <property type="entry name" value="ConA-like_dom_sf"/>
</dbReference>
<dbReference type="Pfam" id="PF00354">
    <property type="entry name" value="Pentaxin"/>
    <property type="match status" value="1"/>
</dbReference>
<dbReference type="CDD" id="cd00152">
    <property type="entry name" value="PTX"/>
    <property type="match status" value="1"/>
</dbReference>
<evidence type="ECO:0000256" key="4">
    <source>
        <dbReference type="ARBA" id="ARBA00023157"/>
    </source>
</evidence>
<comment type="cofactor">
    <cofactor evidence="1">
        <name>Ca(2+)</name>
        <dbReference type="ChEBI" id="CHEBI:29108"/>
    </cofactor>
</comment>
<evidence type="ECO:0000259" key="9">
    <source>
        <dbReference type="PROSITE" id="PS51828"/>
    </source>
</evidence>
<keyword evidence="8" id="KW-0472">Membrane</keyword>
<evidence type="ECO:0000256" key="1">
    <source>
        <dbReference type="ARBA" id="ARBA00001913"/>
    </source>
</evidence>
<protein>
    <submittedName>
        <fullName evidence="11">Neuronal pentraxin receptor</fullName>
    </submittedName>
</protein>
<evidence type="ECO:0000313" key="12">
    <source>
        <dbReference type="Xenbase" id="XB-GENE-983806"/>
    </source>
</evidence>
<feature type="transmembrane region" description="Helical" evidence="8">
    <location>
        <begin position="32"/>
        <end position="52"/>
    </location>
</feature>
<evidence type="ECO:0000256" key="6">
    <source>
        <dbReference type="PROSITE-ProRule" id="PRU01172"/>
    </source>
</evidence>